<name>A0A433QL00_9FUNG</name>
<dbReference type="Proteomes" id="UP000274822">
    <property type="component" value="Unassembled WGS sequence"/>
</dbReference>
<organism evidence="1 2">
    <name type="scientific">Jimgerdemannia flammicorona</name>
    <dbReference type="NCBI Taxonomy" id="994334"/>
    <lineage>
        <taxon>Eukaryota</taxon>
        <taxon>Fungi</taxon>
        <taxon>Fungi incertae sedis</taxon>
        <taxon>Mucoromycota</taxon>
        <taxon>Mucoromycotina</taxon>
        <taxon>Endogonomycetes</taxon>
        <taxon>Endogonales</taxon>
        <taxon>Endogonaceae</taxon>
        <taxon>Jimgerdemannia</taxon>
    </lineage>
</organism>
<evidence type="ECO:0000313" key="1">
    <source>
        <dbReference type="EMBL" id="RUS30437.1"/>
    </source>
</evidence>
<comment type="caution">
    <text evidence="1">The sequence shown here is derived from an EMBL/GenBank/DDBJ whole genome shotgun (WGS) entry which is preliminary data.</text>
</comment>
<protein>
    <submittedName>
        <fullName evidence="1">Uncharacterized protein</fullName>
    </submittedName>
</protein>
<proteinExistence type="predicted"/>
<gene>
    <name evidence="1" type="ORF">BC938DRAFT_479386</name>
</gene>
<dbReference type="EMBL" id="RBNJ01003884">
    <property type="protein sequence ID" value="RUS30437.1"/>
    <property type="molecule type" value="Genomic_DNA"/>
</dbReference>
<sequence length="70" mass="8125">MSSPLFTMKNGPYHTGSKAHSKCRICFEIVRMRDITVLSVRYIKKYSNSESTLKWYACMMVADENLLNVE</sequence>
<accession>A0A433QL00</accession>
<reference evidence="1 2" key="1">
    <citation type="journal article" date="2018" name="New Phytol.">
        <title>Phylogenomics of Endogonaceae and evolution of mycorrhizas within Mucoromycota.</title>
        <authorList>
            <person name="Chang Y."/>
            <person name="Desiro A."/>
            <person name="Na H."/>
            <person name="Sandor L."/>
            <person name="Lipzen A."/>
            <person name="Clum A."/>
            <person name="Barry K."/>
            <person name="Grigoriev I.V."/>
            <person name="Martin F.M."/>
            <person name="Stajich J.E."/>
            <person name="Smith M.E."/>
            <person name="Bonito G."/>
            <person name="Spatafora J.W."/>
        </authorList>
    </citation>
    <scope>NUCLEOTIDE SEQUENCE [LARGE SCALE GENOMIC DNA]</scope>
    <source>
        <strain evidence="1 2">AD002</strain>
    </source>
</reference>
<keyword evidence="2" id="KW-1185">Reference proteome</keyword>
<dbReference type="AlphaFoldDB" id="A0A433QL00"/>
<evidence type="ECO:0000313" key="2">
    <source>
        <dbReference type="Proteomes" id="UP000274822"/>
    </source>
</evidence>